<gene>
    <name evidence="1" type="ORF">L6452_10805</name>
</gene>
<sequence length="342" mass="38819">MNQGDGNHGQYMCDEDPLNQGSGNHGELESHDSNYHDSFDGFDADMEDYVDTYGEWLGVNYGEDSDTLNVQGDIDPFKCFQTRDVGMATATFLSKHIIEQLKVDPNMPLKAIQGHLSEKFEILVSPSKATRAKQIATKKIWGDYELQYDQLRDYLGEVQRCNPDTTIKLEVETEPNPESGTRQFKRVYICLGSLKRGFKAGKRDLLGLDGTFVKGPFPGQVLTAVGIYPNHGIYPVAYAVVESESTVSWSWFLECLGDDLDLQSNSNLTFISDRQKVIIPAIQRLFPLAEHRYCLRHIHENMKLQWRGKAFKGLLWQCATAPTVPQFRTAMDHLKRFNLSCY</sequence>
<reference evidence="1 2" key="2">
    <citation type="journal article" date="2022" name="Mol. Ecol. Resour.">
        <title>The genomes of chicory, endive, great burdock and yacon provide insights into Asteraceae paleo-polyploidization history and plant inulin production.</title>
        <authorList>
            <person name="Fan W."/>
            <person name="Wang S."/>
            <person name="Wang H."/>
            <person name="Wang A."/>
            <person name="Jiang F."/>
            <person name="Liu H."/>
            <person name="Zhao H."/>
            <person name="Xu D."/>
            <person name="Zhang Y."/>
        </authorList>
    </citation>
    <scope>NUCLEOTIDE SEQUENCE [LARGE SCALE GENOMIC DNA]</scope>
    <source>
        <strain evidence="2">cv. Niubang</strain>
    </source>
</reference>
<comment type="caution">
    <text evidence="1">The sequence shown here is derived from an EMBL/GenBank/DDBJ whole genome shotgun (WGS) entry which is preliminary data.</text>
</comment>
<name>A0ACB9DNF4_ARCLA</name>
<evidence type="ECO:0000313" key="2">
    <source>
        <dbReference type="Proteomes" id="UP001055879"/>
    </source>
</evidence>
<evidence type="ECO:0000313" key="1">
    <source>
        <dbReference type="EMBL" id="KAI3748003.1"/>
    </source>
</evidence>
<reference evidence="2" key="1">
    <citation type="journal article" date="2022" name="Mol. Ecol. Resour.">
        <title>The genomes of chicory, endive, great burdock and yacon provide insights into Asteraceae palaeo-polyploidization history and plant inulin production.</title>
        <authorList>
            <person name="Fan W."/>
            <person name="Wang S."/>
            <person name="Wang H."/>
            <person name="Wang A."/>
            <person name="Jiang F."/>
            <person name="Liu H."/>
            <person name="Zhao H."/>
            <person name="Xu D."/>
            <person name="Zhang Y."/>
        </authorList>
    </citation>
    <scope>NUCLEOTIDE SEQUENCE [LARGE SCALE GENOMIC DNA]</scope>
    <source>
        <strain evidence="2">cv. Niubang</strain>
    </source>
</reference>
<dbReference type="EMBL" id="CM042049">
    <property type="protein sequence ID" value="KAI3748003.1"/>
    <property type="molecule type" value="Genomic_DNA"/>
</dbReference>
<accession>A0ACB9DNF4</accession>
<protein>
    <submittedName>
        <fullName evidence="1">Uncharacterized protein</fullName>
    </submittedName>
</protein>
<dbReference type="Proteomes" id="UP001055879">
    <property type="component" value="Linkage Group LG03"/>
</dbReference>
<proteinExistence type="predicted"/>
<organism evidence="1 2">
    <name type="scientific">Arctium lappa</name>
    <name type="common">Greater burdock</name>
    <name type="synonym">Lappa major</name>
    <dbReference type="NCBI Taxonomy" id="4217"/>
    <lineage>
        <taxon>Eukaryota</taxon>
        <taxon>Viridiplantae</taxon>
        <taxon>Streptophyta</taxon>
        <taxon>Embryophyta</taxon>
        <taxon>Tracheophyta</taxon>
        <taxon>Spermatophyta</taxon>
        <taxon>Magnoliopsida</taxon>
        <taxon>eudicotyledons</taxon>
        <taxon>Gunneridae</taxon>
        <taxon>Pentapetalae</taxon>
        <taxon>asterids</taxon>
        <taxon>campanulids</taxon>
        <taxon>Asterales</taxon>
        <taxon>Asteraceae</taxon>
        <taxon>Carduoideae</taxon>
        <taxon>Cardueae</taxon>
        <taxon>Arctiinae</taxon>
        <taxon>Arctium</taxon>
    </lineage>
</organism>
<keyword evidence="2" id="KW-1185">Reference proteome</keyword>